<dbReference type="FunFam" id="1.25.40.10:FF:000031">
    <property type="entry name" value="Pentatricopeptide repeat-containing protein mitochondrial"/>
    <property type="match status" value="1"/>
</dbReference>
<accession>A0A068V2Q8</accession>
<feature type="repeat" description="PPR" evidence="3">
    <location>
        <begin position="599"/>
        <end position="634"/>
    </location>
</feature>
<name>A0A068V2Q8_COFCA</name>
<dbReference type="Pfam" id="PF01535">
    <property type="entry name" value="PPR"/>
    <property type="match status" value="4"/>
</dbReference>
<sequence length="1008" mass="112674">MVARFKQLQSKTLFLPPPLLSVRSLSSSCAAPRIIDYNNIATDSQFRNAKIPRFGSPDAPTKGSRNGGRNKEVPRFRLSNGSKRGPRNLDSPDLELLPMQRGIKRRIREDYLGGVDDDGGVVNLDRGKVLRWYSETFRYCAVNLCLNEGKVFHANLIKIGIDPDSHLFVSLINFYAKCGALSFARRVLDEMPEKDVVSWTALISGFVAEGLGQEGVELFCEMRREGIRPNEFTLATVLRACSMVSGLEFGKQLHAEVVKGEAFTDVYVGSALVDLYAKCGEMEYADKVFFIMPEQNAVSWNVLLNGYAQLGDGHKLLILFCKMTESDMRFSNYTLSTVLKGCASSRSLWAGQVVHSMAIKIGSAFDDFISCGLVDMYSKCELANDALQVFKMIRDPDIVTWSTMISGLDQQGQKLQAVELFRLMMQSGLRPNQFSLSTVVSTATDLGDPHFCKSIHACIWKFHFESDLSVSNALITMYMKLGLVYDGLKVFSAMSQKDVVSWNALLSGYHDGESSDQGPMIFKKMLTEGLMPNQYTFISTLRSCTSQLNASFGKQVHAYLLKNNLCTDVHVGIALIDMYSKCRCLDDVELIFNRLSERDIFTWTVLIAGYAQTDNQGEKALGFFNRMHREGVKANEFTLASCLSACAGIASLINGQQLHSWAIKSGHFCDVYVASALVDMYGKCGCIDDAEMIFKSIETVDTVLWNTMICGHSKHGQNEKALQSFGAMLNKDVQPNGVSFIGVLSACSHMGLVEEGKKHFHLMSELYGIAPSVDHYACMVDILGRAGRFSELESFIQHMKIAPNTLIWETVLGACKIHGNVEMGEKAAQKLFEIDPDEDSSYIWLSNIYAAKGRWNDVSRIRALMSSRGVKKEPGCSWVEVDAKTHVFLSQDASHPRLTDIYQKLEDLHQRLQSIGYTPNTHYVLHNVPDAVKKENLFHHSERLALAFALVSNANGGRIRIFKNLRICGDCHEFMKGVSDITNKEIVIRDSNRFHHFHNGICSCKDYW</sequence>
<dbReference type="FunFam" id="1.25.40.10:FF:001325">
    <property type="entry name" value="Tetratricopeptide repeat (TPR)-like superfamily protein"/>
    <property type="match status" value="1"/>
</dbReference>
<dbReference type="InterPro" id="IPR011990">
    <property type="entry name" value="TPR-like_helical_dom_sf"/>
</dbReference>
<dbReference type="PhylomeDB" id="A0A068V2Q8"/>
<feature type="region of interest" description="Disordered" evidence="4">
    <location>
        <begin position="49"/>
        <end position="91"/>
    </location>
</feature>
<dbReference type="EMBL" id="HG739164">
    <property type="protein sequence ID" value="CDP14158.1"/>
    <property type="molecule type" value="Genomic_DNA"/>
</dbReference>
<evidence type="ECO:0000313" key="6">
    <source>
        <dbReference type="EMBL" id="CDP14158.1"/>
    </source>
</evidence>
<dbReference type="AlphaFoldDB" id="A0A068V2Q8"/>
<keyword evidence="2" id="KW-0677">Repeat</keyword>
<dbReference type="FunFam" id="1.25.40.10:FF:000285">
    <property type="entry name" value="Pentatricopeptide repeat-containing protein, chloroplastic"/>
    <property type="match status" value="1"/>
</dbReference>
<feature type="repeat" description="PPR" evidence="3">
    <location>
        <begin position="397"/>
        <end position="431"/>
    </location>
</feature>
<dbReference type="InParanoid" id="A0A068V2Q8"/>
<reference evidence="7" key="1">
    <citation type="journal article" date="2014" name="Science">
        <title>The coffee genome provides insight into the convergent evolution of caffeine biosynthesis.</title>
        <authorList>
            <person name="Denoeud F."/>
            <person name="Carretero-Paulet L."/>
            <person name="Dereeper A."/>
            <person name="Droc G."/>
            <person name="Guyot R."/>
            <person name="Pietrella M."/>
            <person name="Zheng C."/>
            <person name="Alberti A."/>
            <person name="Anthony F."/>
            <person name="Aprea G."/>
            <person name="Aury J.M."/>
            <person name="Bento P."/>
            <person name="Bernard M."/>
            <person name="Bocs S."/>
            <person name="Campa C."/>
            <person name="Cenci A."/>
            <person name="Combes M.C."/>
            <person name="Crouzillat D."/>
            <person name="Da Silva C."/>
            <person name="Daddiego L."/>
            <person name="De Bellis F."/>
            <person name="Dussert S."/>
            <person name="Garsmeur O."/>
            <person name="Gayraud T."/>
            <person name="Guignon V."/>
            <person name="Jahn K."/>
            <person name="Jamilloux V."/>
            <person name="Joet T."/>
            <person name="Labadie K."/>
            <person name="Lan T."/>
            <person name="Leclercq J."/>
            <person name="Lepelley M."/>
            <person name="Leroy T."/>
            <person name="Li L.T."/>
            <person name="Librado P."/>
            <person name="Lopez L."/>
            <person name="Munoz A."/>
            <person name="Noel B."/>
            <person name="Pallavicini A."/>
            <person name="Perrotta G."/>
            <person name="Poncet V."/>
            <person name="Pot D."/>
            <person name="Priyono X."/>
            <person name="Rigoreau M."/>
            <person name="Rouard M."/>
            <person name="Rozas J."/>
            <person name="Tranchant-Dubreuil C."/>
            <person name="VanBuren R."/>
            <person name="Zhang Q."/>
            <person name="Andrade A.C."/>
            <person name="Argout X."/>
            <person name="Bertrand B."/>
            <person name="de Kochko A."/>
            <person name="Graziosi G."/>
            <person name="Henry R.J."/>
            <person name="Jayarama X."/>
            <person name="Ming R."/>
            <person name="Nagai C."/>
            <person name="Rounsley S."/>
            <person name="Sankoff D."/>
            <person name="Giuliano G."/>
            <person name="Albert V.A."/>
            <person name="Wincker P."/>
            <person name="Lashermes P."/>
        </authorList>
    </citation>
    <scope>NUCLEOTIDE SEQUENCE [LARGE SCALE GENOMIC DNA]</scope>
    <source>
        <strain evidence="7">cv. DH200-94</strain>
    </source>
</reference>
<dbReference type="InterPro" id="IPR046849">
    <property type="entry name" value="E2_motif"/>
</dbReference>
<dbReference type="STRING" id="49390.A0A068V2Q8"/>
<dbReference type="NCBIfam" id="TIGR00756">
    <property type="entry name" value="PPR"/>
    <property type="match status" value="4"/>
</dbReference>
<dbReference type="InterPro" id="IPR002885">
    <property type="entry name" value="PPR_rpt"/>
</dbReference>
<dbReference type="Proteomes" id="UP000295252">
    <property type="component" value="Chromosome VIII"/>
</dbReference>
<keyword evidence="7" id="KW-1185">Reference proteome</keyword>
<feature type="repeat" description="PPR" evidence="3">
    <location>
        <begin position="701"/>
        <end position="735"/>
    </location>
</feature>
<dbReference type="InterPro" id="IPR046960">
    <property type="entry name" value="PPR_At4g14850-like_plant"/>
</dbReference>
<dbReference type="GO" id="GO:0009451">
    <property type="term" value="P:RNA modification"/>
    <property type="evidence" value="ECO:0007669"/>
    <property type="project" value="InterPro"/>
</dbReference>
<feature type="repeat" description="PPR" evidence="3">
    <location>
        <begin position="195"/>
        <end position="229"/>
    </location>
</feature>
<dbReference type="PANTHER" id="PTHR47926">
    <property type="entry name" value="PENTATRICOPEPTIDE REPEAT-CONTAINING PROTEIN"/>
    <property type="match status" value="1"/>
</dbReference>
<dbReference type="Pfam" id="PF20431">
    <property type="entry name" value="E_motif"/>
    <property type="match status" value="1"/>
</dbReference>
<dbReference type="PROSITE" id="PS51375">
    <property type="entry name" value="PPR"/>
    <property type="match status" value="6"/>
</dbReference>
<dbReference type="FunFam" id="1.25.40.10:FF:000196">
    <property type="entry name" value="Pentatricopeptide repeat-containing protein At4g14850"/>
    <property type="match status" value="2"/>
</dbReference>
<dbReference type="Pfam" id="PF20430">
    <property type="entry name" value="Eplus_motif"/>
    <property type="match status" value="1"/>
</dbReference>
<comment type="similarity">
    <text evidence="1">Belongs to the PPR family. PCMP-H subfamily.</text>
</comment>
<dbReference type="Gene3D" id="1.25.40.10">
    <property type="entry name" value="Tetratricopeptide repeat domain"/>
    <property type="match status" value="6"/>
</dbReference>
<dbReference type="GO" id="GO:0003723">
    <property type="term" value="F:RNA binding"/>
    <property type="evidence" value="ECO:0007669"/>
    <property type="project" value="InterPro"/>
</dbReference>
<evidence type="ECO:0000256" key="2">
    <source>
        <dbReference type="ARBA" id="ARBA00022737"/>
    </source>
</evidence>
<proteinExistence type="inferred from homology"/>
<dbReference type="FunFam" id="1.25.40.10:FF:000366">
    <property type="entry name" value="Pentatricopeptide (PPR) repeat-containing protein"/>
    <property type="match status" value="1"/>
</dbReference>
<evidence type="ECO:0000259" key="5">
    <source>
        <dbReference type="Pfam" id="PF14432"/>
    </source>
</evidence>
<evidence type="ECO:0000313" key="7">
    <source>
        <dbReference type="Proteomes" id="UP000295252"/>
    </source>
</evidence>
<dbReference type="FunFam" id="1.25.40.10:FF:000227">
    <property type="entry name" value="Pentatricopeptide repeat-containing protein At3g13880"/>
    <property type="match status" value="1"/>
</dbReference>
<evidence type="ECO:0000256" key="3">
    <source>
        <dbReference type="PROSITE-ProRule" id="PRU00708"/>
    </source>
</evidence>
<gene>
    <name evidence="6" type="ORF">GSCOC_T00040403001</name>
</gene>
<evidence type="ECO:0000256" key="4">
    <source>
        <dbReference type="SAM" id="MobiDB-lite"/>
    </source>
</evidence>
<feature type="domain" description="DYW" evidence="5">
    <location>
        <begin position="916"/>
        <end position="1008"/>
    </location>
</feature>
<organism evidence="6 7">
    <name type="scientific">Coffea canephora</name>
    <name type="common">Robusta coffee</name>
    <dbReference type="NCBI Taxonomy" id="49390"/>
    <lineage>
        <taxon>Eukaryota</taxon>
        <taxon>Viridiplantae</taxon>
        <taxon>Streptophyta</taxon>
        <taxon>Embryophyta</taxon>
        <taxon>Tracheophyta</taxon>
        <taxon>Spermatophyta</taxon>
        <taxon>Magnoliopsida</taxon>
        <taxon>eudicotyledons</taxon>
        <taxon>Gunneridae</taxon>
        <taxon>Pentapetalae</taxon>
        <taxon>asterids</taxon>
        <taxon>lamiids</taxon>
        <taxon>Gentianales</taxon>
        <taxon>Rubiaceae</taxon>
        <taxon>Ixoroideae</taxon>
        <taxon>Gardenieae complex</taxon>
        <taxon>Bertiereae - Coffeeae clade</taxon>
        <taxon>Coffeeae</taxon>
        <taxon>Coffea</taxon>
    </lineage>
</organism>
<protein>
    <recommendedName>
        <fullName evidence="5">DYW domain-containing protein</fullName>
    </recommendedName>
</protein>
<evidence type="ECO:0000256" key="1">
    <source>
        <dbReference type="ARBA" id="ARBA00006643"/>
    </source>
</evidence>
<dbReference type="InterPro" id="IPR032867">
    <property type="entry name" value="DYW_dom"/>
</dbReference>
<dbReference type="GO" id="GO:0008270">
    <property type="term" value="F:zinc ion binding"/>
    <property type="evidence" value="ECO:0007669"/>
    <property type="project" value="InterPro"/>
</dbReference>
<dbReference type="Gramene" id="CDP14158">
    <property type="protein sequence ID" value="CDP14158"/>
    <property type="gene ID" value="GSCOC_T00040403001"/>
</dbReference>
<feature type="repeat" description="PPR" evidence="3">
    <location>
        <begin position="296"/>
        <end position="330"/>
    </location>
</feature>
<dbReference type="Pfam" id="PF14432">
    <property type="entry name" value="DYW_deaminase"/>
    <property type="match status" value="1"/>
</dbReference>
<dbReference type="InterPro" id="IPR046848">
    <property type="entry name" value="E_motif"/>
</dbReference>
<dbReference type="Pfam" id="PF13041">
    <property type="entry name" value="PPR_2"/>
    <property type="match status" value="5"/>
</dbReference>
<dbReference type="OrthoDB" id="1902591at2759"/>
<feature type="repeat" description="PPR" evidence="3">
    <location>
        <begin position="498"/>
        <end position="532"/>
    </location>
</feature>
<dbReference type="OMA" id="PEMDSTY"/>